<feature type="non-terminal residue" evidence="2">
    <location>
        <position position="413"/>
    </location>
</feature>
<dbReference type="Gene3D" id="3.30.460.10">
    <property type="entry name" value="Beta Polymerase, domain 2"/>
    <property type="match status" value="1"/>
</dbReference>
<dbReference type="GO" id="GO:0010605">
    <property type="term" value="P:negative regulation of macromolecule metabolic process"/>
    <property type="evidence" value="ECO:0007669"/>
    <property type="project" value="UniProtKB-ARBA"/>
</dbReference>
<protein>
    <recommendedName>
        <fullName evidence="1">Poly(A) RNA polymerase mitochondrial-like central palm domain-containing protein</fullName>
    </recommendedName>
</protein>
<dbReference type="Gene3D" id="1.10.1410.10">
    <property type="match status" value="1"/>
</dbReference>
<dbReference type="GO" id="GO:0031123">
    <property type="term" value="P:RNA 3'-end processing"/>
    <property type="evidence" value="ECO:0007669"/>
    <property type="project" value="TreeGrafter"/>
</dbReference>
<dbReference type="PANTHER" id="PTHR12271">
    <property type="entry name" value="POLY A POLYMERASE CID PAP -RELATED"/>
    <property type="match status" value="1"/>
</dbReference>
<dbReference type="CDD" id="cd05402">
    <property type="entry name" value="NT_PAP_TUTase"/>
    <property type="match status" value="1"/>
</dbReference>
<dbReference type="GO" id="GO:0016779">
    <property type="term" value="F:nucleotidyltransferase activity"/>
    <property type="evidence" value="ECO:0007669"/>
    <property type="project" value="UniProtKB-ARBA"/>
</dbReference>
<comment type="caution">
    <text evidence="2">The sequence shown here is derived from an EMBL/GenBank/DDBJ whole genome shotgun (WGS) entry which is preliminary data.</text>
</comment>
<proteinExistence type="predicted"/>
<evidence type="ECO:0000259" key="1">
    <source>
        <dbReference type="Pfam" id="PF22600"/>
    </source>
</evidence>
<name>A0A9W8CUB7_9FUNG</name>
<dbReference type="AlphaFoldDB" id="A0A9W8CUB7"/>
<dbReference type="InterPro" id="IPR054708">
    <property type="entry name" value="MTPAP-like_central"/>
</dbReference>
<gene>
    <name evidence="2" type="ORF">LPJ61_005779</name>
</gene>
<dbReference type="Pfam" id="PF22600">
    <property type="entry name" value="MTPAP-like_central"/>
    <property type="match status" value="1"/>
</dbReference>
<organism evidence="2 3">
    <name type="scientific">Coemansia biformis</name>
    <dbReference type="NCBI Taxonomy" id="1286918"/>
    <lineage>
        <taxon>Eukaryota</taxon>
        <taxon>Fungi</taxon>
        <taxon>Fungi incertae sedis</taxon>
        <taxon>Zoopagomycota</taxon>
        <taxon>Kickxellomycotina</taxon>
        <taxon>Kickxellomycetes</taxon>
        <taxon>Kickxellales</taxon>
        <taxon>Kickxellaceae</taxon>
        <taxon>Coemansia</taxon>
    </lineage>
</organism>
<sequence length="413" mass="46093">MSNDLATTLHGIVDRVGTELILPGSGVPPIKFMPLAPLQRQIRGLFPGTRGISAEVIRKCLEHAKLGPHQAVTMAKLVTDASGNTGLVLDLDRPLKPGEKFQWIVMRGYFVERGEVLQRTMYLPPLSSVMDLSPPNAVPRDDELRGELAAIARVWQPSAASQSAARTALQLITAITKQRLPGMGVTVEVFGSRRYGLCKSSSDIDLVMHLDPVYKRRPTDMAIIGPMLRNALRRMAEFGMVVWLGHARVPIIKFTFVHEGVEYEGDISFNNDLGPTKTRMLQAYMRVDPRVRPFMMLLKHWGDVRHITNSNVLNSFGLMMMGLAFLIDRRVVPPLQLLATLESTAHAPGYIPEVFAPGAPEVGAYSQHRCICSYDDLPEHNVDGHECYYFCDEDALDRWQSLSKTPVYALLYE</sequence>
<reference evidence="2" key="1">
    <citation type="submission" date="2022-07" db="EMBL/GenBank/DDBJ databases">
        <title>Phylogenomic reconstructions and comparative analyses of Kickxellomycotina fungi.</title>
        <authorList>
            <person name="Reynolds N.K."/>
            <person name="Stajich J.E."/>
            <person name="Barry K."/>
            <person name="Grigoriev I.V."/>
            <person name="Crous P."/>
            <person name="Smith M.E."/>
        </authorList>
    </citation>
    <scope>NUCLEOTIDE SEQUENCE</scope>
    <source>
        <strain evidence="2">BCRC 34381</strain>
    </source>
</reference>
<keyword evidence="3" id="KW-1185">Reference proteome</keyword>
<accession>A0A9W8CUB7</accession>
<dbReference type="SUPFAM" id="SSF81631">
    <property type="entry name" value="PAP/OAS1 substrate-binding domain"/>
    <property type="match status" value="1"/>
</dbReference>
<dbReference type="PANTHER" id="PTHR12271:SF40">
    <property type="entry name" value="POLY(A) RNA POLYMERASE GLD2"/>
    <property type="match status" value="1"/>
</dbReference>
<dbReference type="OrthoDB" id="2274644at2759"/>
<evidence type="ECO:0000313" key="2">
    <source>
        <dbReference type="EMBL" id="KAJ1724048.1"/>
    </source>
</evidence>
<evidence type="ECO:0000313" key="3">
    <source>
        <dbReference type="Proteomes" id="UP001143981"/>
    </source>
</evidence>
<feature type="domain" description="Poly(A) RNA polymerase mitochondrial-like central palm" evidence="1">
    <location>
        <begin position="147"/>
        <end position="285"/>
    </location>
</feature>
<dbReference type="EMBL" id="JANBOI010002162">
    <property type="protein sequence ID" value="KAJ1724048.1"/>
    <property type="molecule type" value="Genomic_DNA"/>
</dbReference>
<dbReference type="SUPFAM" id="SSF81301">
    <property type="entry name" value="Nucleotidyltransferase"/>
    <property type="match status" value="1"/>
</dbReference>
<dbReference type="Proteomes" id="UP001143981">
    <property type="component" value="Unassembled WGS sequence"/>
</dbReference>
<dbReference type="InterPro" id="IPR043519">
    <property type="entry name" value="NT_sf"/>
</dbReference>